<keyword evidence="4" id="KW-1185">Reference proteome</keyword>
<feature type="domain" description="Transcription initiation factor IIE subunit alpha N-terminal" evidence="2">
    <location>
        <begin position="116"/>
        <end position="277"/>
    </location>
</feature>
<dbReference type="PANTHER" id="PTHR13097:SF7">
    <property type="entry name" value="GENERAL TRANSCRIPTION FACTOR IIE SUBUNIT 1"/>
    <property type="match status" value="1"/>
</dbReference>
<dbReference type="PANTHER" id="PTHR13097">
    <property type="entry name" value="TRANSCRIPTION INITIATION FACTOR IIE, ALPHA SUBUNIT"/>
    <property type="match status" value="1"/>
</dbReference>
<name>K0RRN0_THAOC</name>
<feature type="region of interest" description="Disordered" evidence="1">
    <location>
        <begin position="553"/>
        <end position="582"/>
    </location>
</feature>
<feature type="non-terminal residue" evidence="3">
    <location>
        <position position="1"/>
    </location>
</feature>
<evidence type="ECO:0000313" key="3">
    <source>
        <dbReference type="EMBL" id="EJK49307.1"/>
    </source>
</evidence>
<dbReference type="InterPro" id="IPR002853">
    <property type="entry name" value="TFIIE_asu"/>
</dbReference>
<dbReference type="GO" id="GO:0006367">
    <property type="term" value="P:transcription initiation at RNA polymerase II promoter"/>
    <property type="evidence" value="ECO:0007669"/>
    <property type="project" value="InterPro"/>
</dbReference>
<dbReference type="InterPro" id="IPR024550">
    <property type="entry name" value="TFIIEa/SarR/Rpc3_HTH_dom"/>
</dbReference>
<dbReference type="EMBL" id="AGNL01044928">
    <property type="protein sequence ID" value="EJK49307.1"/>
    <property type="molecule type" value="Genomic_DNA"/>
</dbReference>
<dbReference type="Pfam" id="PF02002">
    <property type="entry name" value="TFIIE_alpha"/>
    <property type="match status" value="1"/>
</dbReference>
<dbReference type="InterPro" id="IPR039997">
    <property type="entry name" value="TFE"/>
</dbReference>
<comment type="caution">
    <text evidence="3">The sequence shown here is derived from an EMBL/GenBank/DDBJ whole genome shotgun (WGS) entry which is preliminary data.</text>
</comment>
<dbReference type="Proteomes" id="UP000266841">
    <property type="component" value="Unassembled WGS sequence"/>
</dbReference>
<evidence type="ECO:0000256" key="1">
    <source>
        <dbReference type="SAM" id="MobiDB-lite"/>
    </source>
</evidence>
<dbReference type="SMART" id="SM00531">
    <property type="entry name" value="TFIIE"/>
    <property type="match status" value="1"/>
</dbReference>
<sequence length="582" mass="65053">DWGTVGVPRYREFSEKGGVMAATVDQTKYAEALVRCVRAMSQDSRSIALARVSVTPHSHLTEAHGPLVSTKHRSPPLPVPSTTTMRSAWSTCCCLRSISGGDLALPNWWVFQNPGNSHFLCTKNINIRDDDMAPRLSLPAKQLRRTLQFLEEEQLIKHELVDDLAMGGSQNTKYWYIDYNHAVHVIRLRVHLLQKKLQDSELRARSSSLYLCPGYRTKICNGKYNETEAQSIVDPETGLFLCRECCRAYANHPSPPPKRDYTLQLLDNEKELKAAMDNLRRVRVQLSSKLDMHSQQMRRGIFDLLQKTSSIRGGEPITSNLPSENISMGIGSKRIAGTGRTAAILLRKQKQQGIVSADGTHAGGGGPGGGRLAQERDDLAFLKNAMGQEVVFALEKGGGARANLLATKGRIRNKLVDAAAMKVGVDIGLVARVIKEERERLKRKREEEKQREEDGTAKKKKAGEEHFFLQDNLGLAATTGAIGQDISKEEREKRRLGHLGGGDDSSDDEEEARAKDYYISDETDELRNLPEKDRREVFQAQYKLEKERQAKLMGITSLDDPGQVTQVTDDDNIEWEDGDAYE</sequence>
<dbReference type="OrthoDB" id="41225at2759"/>
<organism evidence="3 4">
    <name type="scientific">Thalassiosira oceanica</name>
    <name type="common">Marine diatom</name>
    <dbReference type="NCBI Taxonomy" id="159749"/>
    <lineage>
        <taxon>Eukaryota</taxon>
        <taxon>Sar</taxon>
        <taxon>Stramenopiles</taxon>
        <taxon>Ochrophyta</taxon>
        <taxon>Bacillariophyta</taxon>
        <taxon>Coscinodiscophyceae</taxon>
        <taxon>Thalassiosirophycidae</taxon>
        <taxon>Thalassiosirales</taxon>
        <taxon>Thalassiosiraceae</taxon>
        <taxon>Thalassiosira</taxon>
    </lineage>
</organism>
<feature type="region of interest" description="Disordered" evidence="1">
    <location>
        <begin position="441"/>
        <end position="463"/>
    </location>
</feature>
<dbReference type="SUPFAM" id="SSF57783">
    <property type="entry name" value="Zinc beta-ribbon"/>
    <property type="match status" value="1"/>
</dbReference>
<proteinExistence type="predicted"/>
<accession>K0RRN0</accession>
<protein>
    <recommendedName>
        <fullName evidence="2">Transcription initiation factor IIE subunit alpha N-terminal domain-containing protein</fullName>
    </recommendedName>
</protein>
<dbReference type="GO" id="GO:0005673">
    <property type="term" value="C:transcription factor TFIIE complex"/>
    <property type="evidence" value="ECO:0007669"/>
    <property type="project" value="TreeGrafter"/>
</dbReference>
<feature type="compositionally biased region" description="Acidic residues" evidence="1">
    <location>
        <begin position="568"/>
        <end position="582"/>
    </location>
</feature>
<gene>
    <name evidence="3" type="ORF">THAOC_31828</name>
</gene>
<evidence type="ECO:0000313" key="4">
    <source>
        <dbReference type="Proteomes" id="UP000266841"/>
    </source>
</evidence>
<feature type="region of interest" description="Disordered" evidence="1">
    <location>
        <begin position="481"/>
        <end position="511"/>
    </location>
</feature>
<dbReference type="AlphaFoldDB" id="K0RRN0"/>
<dbReference type="eggNOG" id="KOG2593">
    <property type="taxonomic scope" value="Eukaryota"/>
</dbReference>
<evidence type="ECO:0000259" key="2">
    <source>
        <dbReference type="SMART" id="SM00531"/>
    </source>
</evidence>
<dbReference type="OMA" id="YIDYNHA"/>
<reference evidence="3 4" key="1">
    <citation type="journal article" date="2012" name="Genome Biol.">
        <title>Genome and low-iron response of an oceanic diatom adapted to chronic iron limitation.</title>
        <authorList>
            <person name="Lommer M."/>
            <person name="Specht M."/>
            <person name="Roy A.S."/>
            <person name="Kraemer L."/>
            <person name="Andreson R."/>
            <person name="Gutowska M.A."/>
            <person name="Wolf J."/>
            <person name="Bergner S.V."/>
            <person name="Schilhabel M.B."/>
            <person name="Klostermeier U.C."/>
            <person name="Beiko R.G."/>
            <person name="Rosenstiel P."/>
            <person name="Hippler M."/>
            <person name="Laroche J."/>
        </authorList>
    </citation>
    <scope>NUCLEOTIDE SEQUENCE [LARGE SCALE GENOMIC DNA]</scope>
    <source>
        <strain evidence="3 4">CCMP1005</strain>
    </source>
</reference>